<evidence type="ECO:0000313" key="1">
    <source>
        <dbReference type="EMBL" id="BAJ96927.1"/>
    </source>
</evidence>
<accession>F2DPA6</accession>
<organism evidence="1">
    <name type="scientific">Hordeum vulgare subsp. vulgare</name>
    <name type="common">Domesticated barley</name>
    <dbReference type="NCBI Taxonomy" id="112509"/>
    <lineage>
        <taxon>Eukaryota</taxon>
        <taxon>Viridiplantae</taxon>
        <taxon>Streptophyta</taxon>
        <taxon>Embryophyta</taxon>
        <taxon>Tracheophyta</taxon>
        <taxon>Spermatophyta</taxon>
        <taxon>Magnoliopsida</taxon>
        <taxon>Liliopsida</taxon>
        <taxon>Poales</taxon>
        <taxon>Poaceae</taxon>
        <taxon>BOP clade</taxon>
        <taxon>Pooideae</taxon>
        <taxon>Triticodae</taxon>
        <taxon>Triticeae</taxon>
        <taxon>Hordeinae</taxon>
        <taxon>Hordeum</taxon>
    </lineage>
</organism>
<dbReference type="EMBL" id="AK365724">
    <property type="protein sequence ID" value="BAJ96927.1"/>
    <property type="molecule type" value="mRNA"/>
</dbReference>
<dbReference type="AlphaFoldDB" id="F2DPA6"/>
<sequence>MWVMMRNLLNILVCNLALRCSICCLLTLDPCILLVFYKCGLQDIIVRSLYQICTLYMESGQCLVDGLFVSFAIAASMSCLAGLDVDLNLVWT</sequence>
<proteinExistence type="evidence at transcript level"/>
<name>F2DPA6_HORVV</name>
<protein>
    <submittedName>
        <fullName evidence="1">Predicted protein</fullName>
    </submittedName>
</protein>
<reference evidence="1" key="1">
    <citation type="journal article" date="2011" name="Plant Physiol.">
        <title>Comprehensive sequence analysis of 24,783 barley full-length cDNAs derived from 12 clone libraries.</title>
        <authorList>
            <person name="Matsumoto T."/>
            <person name="Tanaka T."/>
            <person name="Sakai H."/>
            <person name="Amano N."/>
            <person name="Kanamori H."/>
            <person name="Kurita K."/>
            <person name="Kikuta A."/>
            <person name="Kamiya K."/>
            <person name="Yamamoto M."/>
            <person name="Ikawa H."/>
            <person name="Fujii N."/>
            <person name="Hori K."/>
            <person name="Itoh T."/>
            <person name="Sato K."/>
        </authorList>
    </citation>
    <scope>NUCLEOTIDE SEQUENCE</scope>
    <source>
        <tissue evidence="1">Shoot and root</tissue>
    </source>
</reference>